<dbReference type="SUPFAM" id="SSF51430">
    <property type="entry name" value="NAD(P)-linked oxidoreductase"/>
    <property type="match status" value="1"/>
</dbReference>
<sequence length="338" mass="36729">MSIPIRPLGRNGPKVSAVGLGLMSIGGAYGPAGSLDEKVALLEHAHATGQRFWDTADLYGDSEAIVGEWFKRSGKRDDIFLATKFALKRDAKVGVSVRSDPKYVKQACAQSLAKLGVDTIDLYYCHRADGVTPIEKTVEAMVELKNQGKIRYIGLSEVSAETLRRAHAVHPITAYQVEYSAFALDIESPTVNILNTCRELGIAVVAYSPVGRGILTGEIQSPADIPEGDFRRMAPKYSEENFPKILELVKGLKTVAQAHGSTPAQVAIAWLLAQGPDIFPIPGTRSPKRVDENTASALLELTDNEVQDIRDLVERTEIVGTRYPAIMMGNIFADTPPL</sequence>
<comment type="caution">
    <text evidence="3">The sequence shown here is derived from an EMBL/GenBank/DDBJ whole genome shotgun (WGS) entry which is preliminary data.</text>
</comment>
<evidence type="ECO:0000259" key="2">
    <source>
        <dbReference type="Pfam" id="PF00248"/>
    </source>
</evidence>
<dbReference type="RefSeq" id="XP_056582496.1">
    <property type="nucleotide sequence ID" value="XM_056718361.1"/>
</dbReference>
<accession>A0A9W9VKE9</accession>
<reference evidence="3" key="2">
    <citation type="journal article" date="2023" name="IMA Fungus">
        <title>Comparative genomic study of the Penicillium genus elucidates a diverse pangenome and 15 lateral gene transfer events.</title>
        <authorList>
            <person name="Petersen C."/>
            <person name="Sorensen T."/>
            <person name="Nielsen M.R."/>
            <person name="Sondergaard T.E."/>
            <person name="Sorensen J.L."/>
            <person name="Fitzpatrick D.A."/>
            <person name="Frisvad J.C."/>
            <person name="Nielsen K.L."/>
        </authorList>
    </citation>
    <scope>NUCLEOTIDE SEQUENCE</scope>
    <source>
        <strain evidence="3">IBT 3081</strain>
    </source>
</reference>
<dbReference type="InterPro" id="IPR023210">
    <property type="entry name" value="NADP_OxRdtase_dom"/>
</dbReference>
<dbReference type="PRINTS" id="PR00069">
    <property type="entry name" value="ALDKETRDTASE"/>
</dbReference>
<proteinExistence type="predicted"/>
<dbReference type="PANTHER" id="PTHR43625">
    <property type="entry name" value="AFLATOXIN B1 ALDEHYDE REDUCTASE"/>
    <property type="match status" value="1"/>
</dbReference>
<gene>
    <name evidence="3" type="ORF">N7517_000631</name>
</gene>
<dbReference type="GO" id="GO:0016491">
    <property type="term" value="F:oxidoreductase activity"/>
    <property type="evidence" value="ECO:0007669"/>
    <property type="project" value="UniProtKB-KW"/>
</dbReference>
<dbReference type="Proteomes" id="UP001147752">
    <property type="component" value="Unassembled WGS sequence"/>
</dbReference>
<keyword evidence="4" id="KW-1185">Reference proteome</keyword>
<organism evidence="3 4">
    <name type="scientific">Penicillium concentricum</name>
    <dbReference type="NCBI Taxonomy" id="293559"/>
    <lineage>
        <taxon>Eukaryota</taxon>
        <taxon>Fungi</taxon>
        <taxon>Dikarya</taxon>
        <taxon>Ascomycota</taxon>
        <taxon>Pezizomycotina</taxon>
        <taxon>Eurotiomycetes</taxon>
        <taxon>Eurotiomycetidae</taxon>
        <taxon>Eurotiales</taxon>
        <taxon>Aspergillaceae</taxon>
        <taxon>Penicillium</taxon>
    </lineage>
</organism>
<reference evidence="3" key="1">
    <citation type="submission" date="2022-12" db="EMBL/GenBank/DDBJ databases">
        <authorList>
            <person name="Petersen C."/>
        </authorList>
    </citation>
    <scope>NUCLEOTIDE SEQUENCE</scope>
    <source>
        <strain evidence="3">IBT 3081</strain>
    </source>
</reference>
<dbReference type="OrthoDB" id="37537at2759"/>
<dbReference type="EMBL" id="JAPZBT010000001">
    <property type="protein sequence ID" value="KAJ5382720.1"/>
    <property type="molecule type" value="Genomic_DNA"/>
</dbReference>
<evidence type="ECO:0000313" key="4">
    <source>
        <dbReference type="Proteomes" id="UP001147752"/>
    </source>
</evidence>
<evidence type="ECO:0000313" key="3">
    <source>
        <dbReference type="EMBL" id="KAJ5382720.1"/>
    </source>
</evidence>
<dbReference type="InterPro" id="IPR020471">
    <property type="entry name" value="AKR"/>
</dbReference>
<evidence type="ECO:0000256" key="1">
    <source>
        <dbReference type="ARBA" id="ARBA00023002"/>
    </source>
</evidence>
<feature type="domain" description="NADP-dependent oxidoreductase" evidence="2">
    <location>
        <begin position="18"/>
        <end position="313"/>
    </location>
</feature>
<dbReference type="Pfam" id="PF00248">
    <property type="entry name" value="Aldo_ket_red"/>
    <property type="match status" value="1"/>
</dbReference>
<name>A0A9W9VKE9_9EURO</name>
<dbReference type="GO" id="GO:0005737">
    <property type="term" value="C:cytoplasm"/>
    <property type="evidence" value="ECO:0007669"/>
    <property type="project" value="TreeGrafter"/>
</dbReference>
<protein>
    <submittedName>
        <fullName evidence="3">Aldo/keto reductase subgroup</fullName>
    </submittedName>
</protein>
<dbReference type="GeneID" id="81457544"/>
<keyword evidence="1" id="KW-0560">Oxidoreductase</keyword>
<dbReference type="InterPro" id="IPR036812">
    <property type="entry name" value="NAD(P)_OxRdtase_dom_sf"/>
</dbReference>
<dbReference type="PANTHER" id="PTHR43625:SF40">
    <property type="entry name" value="ALDO-KETO REDUCTASE YAKC [NADP(+)]"/>
    <property type="match status" value="1"/>
</dbReference>
<dbReference type="InterPro" id="IPR050791">
    <property type="entry name" value="Aldo-Keto_reductase"/>
</dbReference>
<dbReference type="AlphaFoldDB" id="A0A9W9VKE9"/>
<dbReference type="Gene3D" id="3.20.20.100">
    <property type="entry name" value="NADP-dependent oxidoreductase domain"/>
    <property type="match status" value="1"/>
</dbReference>